<evidence type="ECO:0000313" key="2">
    <source>
        <dbReference type="Proteomes" id="UP001147733"/>
    </source>
</evidence>
<protein>
    <submittedName>
        <fullName evidence="1">Uncharacterized protein</fullName>
    </submittedName>
</protein>
<evidence type="ECO:0000313" key="1">
    <source>
        <dbReference type="EMBL" id="KAJ5235170.1"/>
    </source>
</evidence>
<comment type="caution">
    <text evidence="1">The sequence shown here is derived from an EMBL/GenBank/DDBJ whole genome shotgun (WGS) entry which is preliminary data.</text>
</comment>
<dbReference type="GeneID" id="81382425"/>
<reference evidence="1" key="2">
    <citation type="journal article" date="2023" name="IMA Fungus">
        <title>Comparative genomic study of the Penicillium genus elucidates a diverse pangenome and 15 lateral gene transfer events.</title>
        <authorList>
            <person name="Petersen C."/>
            <person name="Sorensen T."/>
            <person name="Nielsen M.R."/>
            <person name="Sondergaard T.E."/>
            <person name="Sorensen J.L."/>
            <person name="Fitzpatrick D.A."/>
            <person name="Frisvad J.C."/>
            <person name="Nielsen K.L."/>
        </authorList>
    </citation>
    <scope>NUCLEOTIDE SEQUENCE</scope>
    <source>
        <strain evidence="1">IBT 23319</strain>
    </source>
</reference>
<accession>A0A9W9P4U8</accession>
<dbReference type="AlphaFoldDB" id="A0A9W9P4U8"/>
<dbReference type="Proteomes" id="UP001147733">
    <property type="component" value="Unassembled WGS sequence"/>
</dbReference>
<reference evidence="1" key="1">
    <citation type="submission" date="2022-11" db="EMBL/GenBank/DDBJ databases">
        <authorList>
            <person name="Petersen C."/>
        </authorList>
    </citation>
    <scope>NUCLEOTIDE SEQUENCE</scope>
    <source>
        <strain evidence="1">IBT 23319</strain>
    </source>
</reference>
<gene>
    <name evidence="1" type="ORF">N7469_004338</name>
</gene>
<keyword evidence="2" id="KW-1185">Reference proteome</keyword>
<dbReference type="RefSeq" id="XP_056502670.1">
    <property type="nucleotide sequence ID" value="XM_056643258.1"/>
</dbReference>
<name>A0A9W9P4U8_PENCI</name>
<proteinExistence type="predicted"/>
<organism evidence="1 2">
    <name type="scientific">Penicillium citrinum</name>
    <dbReference type="NCBI Taxonomy" id="5077"/>
    <lineage>
        <taxon>Eukaryota</taxon>
        <taxon>Fungi</taxon>
        <taxon>Dikarya</taxon>
        <taxon>Ascomycota</taxon>
        <taxon>Pezizomycotina</taxon>
        <taxon>Eurotiomycetes</taxon>
        <taxon>Eurotiomycetidae</taxon>
        <taxon>Eurotiales</taxon>
        <taxon>Aspergillaceae</taxon>
        <taxon>Penicillium</taxon>
    </lineage>
</organism>
<dbReference type="OrthoDB" id="3350591at2759"/>
<sequence>MNAWSTKYLESWAHDFKEEPNNKQTLQFLEEVMSELKKSLPIQGLPTKPQPEHVAPLEDYALRTFNRAFGPGVDLDEEIYHIPAAAVWMDIMGEDICLWSSRNFGDNGRSGFELHKWREWKRGFETCSNSDRLHPQAQGQAERAYSKMKTLETAATCY</sequence>
<dbReference type="EMBL" id="JAPQKT010000003">
    <property type="protein sequence ID" value="KAJ5235170.1"/>
    <property type="molecule type" value="Genomic_DNA"/>
</dbReference>